<reference evidence="2 3" key="1">
    <citation type="journal article" date="2022" name="Nat. Ecol. Evol.">
        <title>A masculinizing supergene underlies an exaggerated male reproductive morph in a spider.</title>
        <authorList>
            <person name="Hendrickx F."/>
            <person name="De Corte Z."/>
            <person name="Sonet G."/>
            <person name="Van Belleghem S.M."/>
            <person name="Kostlbacher S."/>
            <person name="Vangestel C."/>
        </authorList>
    </citation>
    <scope>NUCLEOTIDE SEQUENCE [LARGE SCALE GENOMIC DNA]</scope>
    <source>
        <strain evidence="2">W744_W776</strain>
    </source>
</reference>
<gene>
    <name evidence="2" type="ORF">JTE90_001741</name>
</gene>
<dbReference type="EMBL" id="JAFNEN010000147">
    <property type="protein sequence ID" value="KAG8192007.1"/>
    <property type="molecule type" value="Genomic_DNA"/>
</dbReference>
<dbReference type="PANTHER" id="PTHR21301:SF11">
    <property type="entry name" value="GIY-YIG DOMAIN-CONTAINING PROTEIN"/>
    <property type="match status" value="1"/>
</dbReference>
<evidence type="ECO:0000256" key="1">
    <source>
        <dbReference type="SAM" id="MobiDB-lite"/>
    </source>
</evidence>
<protein>
    <recommendedName>
        <fullName evidence="4">Reverse transcriptase domain-containing protein</fullName>
    </recommendedName>
</protein>
<dbReference type="Proteomes" id="UP000827092">
    <property type="component" value="Unassembled WGS sequence"/>
</dbReference>
<evidence type="ECO:0000313" key="3">
    <source>
        <dbReference type="Proteomes" id="UP000827092"/>
    </source>
</evidence>
<dbReference type="PANTHER" id="PTHR21301">
    <property type="entry name" value="REVERSE TRANSCRIPTASE"/>
    <property type="match status" value="1"/>
</dbReference>
<evidence type="ECO:0000313" key="2">
    <source>
        <dbReference type="EMBL" id="KAG8192007.1"/>
    </source>
</evidence>
<proteinExistence type="predicted"/>
<feature type="region of interest" description="Disordered" evidence="1">
    <location>
        <begin position="124"/>
        <end position="148"/>
    </location>
</feature>
<keyword evidence="3" id="KW-1185">Reference proteome</keyword>
<dbReference type="AlphaFoldDB" id="A0AAV6V684"/>
<sequence>MVPVDKALEQLQEIFPPDIAGLFQHVLTTTYFQWNGSIYEQRDGVAMGSPLSPVIANFYMEHFEKLALSTADHRPIYLSKNNSLPSLPPEGSNMIGATGSRHLSGRRRGSSPNVSPAHLLLRGGTLSTQMEEDEDNEPRQFARGRRRAVDASDHKTCALLHTHLKGLKMEDVA</sequence>
<name>A0AAV6V684_9ARAC</name>
<organism evidence="2 3">
    <name type="scientific">Oedothorax gibbosus</name>
    <dbReference type="NCBI Taxonomy" id="931172"/>
    <lineage>
        <taxon>Eukaryota</taxon>
        <taxon>Metazoa</taxon>
        <taxon>Ecdysozoa</taxon>
        <taxon>Arthropoda</taxon>
        <taxon>Chelicerata</taxon>
        <taxon>Arachnida</taxon>
        <taxon>Araneae</taxon>
        <taxon>Araneomorphae</taxon>
        <taxon>Entelegynae</taxon>
        <taxon>Araneoidea</taxon>
        <taxon>Linyphiidae</taxon>
        <taxon>Erigoninae</taxon>
        <taxon>Oedothorax</taxon>
    </lineage>
</organism>
<accession>A0AAV6V684</accession>
<comment type="caution">
    <text evidence="2">The sequence shown here is derived from an EMBL/GenBank/DDBJ whole genome shotgun (WGS) entry which is preliminary data.</text>
</comment>
<evidence type="ECO:0008006" key="4">
    <source>
        <dbReference type="Google" id="ProtNLM"/>
    </source>
</evidence>